<feature type="region of interest" description="Disordered" evidence="8">
    <location>
        <begin position="312"/>
        <end position="339"/>
    </location>
</feature>
<dbReference type="NCBIfam" id="TIGR02602">
    <property type="entry name" value="8TM_EpsH"/>
    <property type="match status" value="1"/>
</dbReference>
<dbReference type="InterPro" id="IPR013426">
    <property type="entry name" value="EpsH-like"/>
</dbReference>
<feature type="transmembrane region" description="Helical" evidence="9">
    <location>
        <begin position="144"/>
        <end position="161"/>
    </location>
</feature>
<dbReference type="GO" id="GO:0008233">
    <property type="term" value="F:peptidase activity"/>
    <property type="evidence" value="ECO:0007669"/>
    <property type="project" value="UniProtKB-KW"/>
</dbReference>
<dbReference type="Pfam" id="PF09721">
    <property type="entry name" value="Exosortase_EpsH"/>
    <property type="match status" value="1"/>
</dbReference>
<dbReference type="InterPro" id="IPR026392">
    <property type="entry name" value="Exo/Archaeosortase_dom"/>
</dbReference>
<protein>
    <submittedName>
        <fullName evidence="10">Exosortase/archaeosortase family protein</fullName>
    </submittedName>
</protein>
<name>A0AAW6U1F2_9BACT</name>
<keyword evidence="6 9" id="KW-1133">Transmembrane helix</keyword>
<feature type="transmembrane region" description="Helical" evidence="9">
    <location>
        <begin position="211"/>
        <end position="229"/>
    </location>
</feature>
<sequence length="339" mass="37945">MYRNAANHSISRRRISSLDIDAAWRVPSYTSIVIAILALVALTTWSYWPTLVSLFNAWQRNEDYSAGQLVPLVAVFFLWRNREGLKDCTLAACWWAGLPLLILSQVFRMHGFFTYRLSAERYSIVLTVGAWVLMVAGWQVLRRVVWILLFLFLMFPLPGRLHSGVSDPLQRLATTGSVFLLEAFGVPADQQGNIVMLNDNIPMAVAEACSGLRMLTAFVIVTAFIAYMVKRPRWQKAVLLAASIPVAVVANMIRIVATGVIMLHVSVEIGEKFFHDFAGLVMMPAAVSLLFGLLALMDVLVTVPQADGQAKTTVVRARRKPNRQNRAQHNGRKRREFSA</sequence>
<proteinExistence type="predicted"/>
<comment type="caution">
    <text evidence="10">The sequence shown here is derived from an EMBL/GenBank/DDBJ whole genome shotgun (WGS) entry which is preliminary data.</text>
</comment>
<feature type="transmembrane region" description="Helical" evidence="9">
    <location>
        <begin position="119"/>
        <end position="137"/>
    </location>
</feature>
<keyword evidence="2" id="KW-1003">Cell membrane</keyword>
<keyword evidence="7 9" id="KW-0472">Membrane</keyword>
<feature type="compositionally biased region" description="Basic residues" evidence="8">
    <location>
        <begin position="329"/>
        <end position="339"/>
    </location>
</feature>
<accession>A0AAW6U1F2</accession>
<feature type="transmembrane region" description="Helical" evidence="9">
    <location>
        <begin position="238"/>
        <end position="265"/>
    </location>
</feature>
<evidence type="ECO:0000256" key="1">
    <source>
        <dbReference type="ARBA" id="ARBA00004651"/>
    </source>
</evidence>
<evidence type="ECO:0000256" key="3">
    <source>
        <dbReference type="ARBA" id="ARBA00022670"/>
    </source>
</evidence>
<dbReference type="EMBL" id="JASCXX010000060">
    <property type="protein sequence ID" value="MDI6451823.1"/>
    <property type="molecule type" value="Genomic_DNA"/>
</dbReference>
<evidence type="ECO:0000256" key="8">
    <source>
        <dbReference type="SAM" id="MobiDB-lite"/>
    </source>
</evidence>
<evidence type="ECO:0000313" key="11">
    <source>
        <dbReference type="Proteomes" id="UP001431776"/>
    </source>
</evidence>
<gene>
    <name evidence="10" type="ORF">QJ522_22365</name>
</gene>
<keyword evidence="4 9" id="KW-0812">Transmembrane</keyword>
<dbReference type="GO" id="GO:0006508">
    <property type="term" value="P:proteolysis"/>
    <property type="evidence" value="ECO:0007669"/>
    <property type="project" value="UniProtKB-KW"/>
</dbReference>
<evidence type="ECO:0000256" key="5">
    <source>
        <dbReference type="ARBA" id="ARBA00022801"/>
    </source>
</evidence>
<evidence type="ECO:0000256" key="9">
    <source>
        <dbReference type="SAM" id="Phobius"/>
    </source>
</evidence>
<dbReference type="GO" id="GO:0005886">
    <property type="term" value="C:plasma membrane"/>
    <property type="evidence" value="ECO:0007669"/>
    <property type="project" value="UniProtKB-SubCell"/>
</dbReference>
<dbReference type="NCBIfam" id="TIGR04178">
    <property type="entry name" value="exo_archaeo"/>
    <property type="match status" value="1"/>
</dbReference>
<reference evidence="10" key="1">
    <citation type="submission" date="2023-05" db="EMBL/GenBank/DDBJ databases">
        <title>Anaerotaeda fermentans gen. nov., sp. nov., a novel anaerobic planctomycete of the new family within the order Sedimentisphaerales isolated from Taman Peninsula, Russia.</title>
        <authorList>
            <person name="Khomyakova M.A."/>
            <person name="Merkel A.Y."/>
            <person name="Slobodkin A.I."/>
        </authorList>
    </citation>
    <scope>NUCLEOTIDE SEQUENCE</scope>
    <source>
        <strain evidence="10">M17dextr</strain>
    </source>
</reference>
<comment type="subcellular location">
    <subcellularLocation>
        <location evidence="1">Cell membrane</location>
        <topology evidence="1">Multi-pass membrane protein</topology>
    </subcellularLocation>
</comment>
<feature type="transmembrane region" description="Helical" evidence="9">
    <location>
        <begin position="88"/>
        <end position="107"/>
    </location>
</feature>
<evidence type="ECO:0000256" key="2">
    <source>
        <dbReference type="ARBA" id="ARBA00022475"/>
    </source>
</evidence>
<keyword evidence="3" id="KW-0645">Protease</keyword>
<dbReference type="RefSeq" id="WP_349247231.1">
    <property type="nucleotide sequence ID" value="NZ_JASCXX010000060.1"/>
</dbReference>
<feature type="transmembrane region" description="Helical" evidence="9">
    <location>
        <begin position="22"/>
        <end position="44"/>
    </location>
</feature>
<evidence type="ECO:0000256" key="4">
    <source>
        <dbReference type="ARBA" id="ARBA00022692"/>
    </source>
</evidence>
<evidence type="ECO:0000256" key="7">
    <source>
        <dbReference type="ARBA" id="ARBA00023136"/>
    </source>
</evidence>
<keyword evidence="5" id="KW-0378">Hydrolase</keyword>
<evidence type="ECO:0000256" key="6">
    <source>
        <dbReference type="ARBA" id="ARBA00022989"/>
    </source>
</evidence>
<feature type="transmembrane region" description="Helical" evidence="9">
    <location>
        <begin position="64"/>
        <end position="81"/>
    </location>
</feature>
<dbReference type="InterPro" id="IPR019127">
    <property type="entry name" value="Exosortase"/>
</dbReference>
<dbReference type="AlphaFoldDB" id="A0AAW6U1F2"/>
<feature type="transmembrane region" description="Helical" evidence="9">
    <location>
        <begin position="277"/>
        <end position="301"/>
    </location>
</feature>
<organism evidence="10 11">
    <name type="scientific">Anaerobaca lacustris</name>
    <dbReference type="NCBI Taxonomy" id="3044600"/>
    <lineage>
        <taxon>Bacteria</taxon>
        <taxon>Pseudomonadati</taxon>
        <taxon>Planctomycetota</taxon>
        <taxon>Phycisphaerae</taxon>
        <taxon>Sedimentisphaerales</taxon>
        <taxon>Anaerobacaceae</taxon>
        <taxon>Anaerobaca</taxon>
    </lineage>
</organism>
<evidence type="ECO:0000313" key="10">
    <source>
        <dbReference type="EMBL" id="MDI6451823.1"/>
    </source>
</evidence>
<dbReference type="Proteomes" id="UP001431776">
    <property type="component" value="Unassembled WGS sequence"/>
</dbReference>
<keyword evidence="11" id="KW-1185">Reference proteome</keyword>